<protein>
    <submittedName>
        <fullName evidence="2">Cell division ATP-binding protein FtsE</fullName>
    </submittedName>
</protein>
<feature type="compositionally biased region" description="Low complexity" evidence="1">
    <location>
        <begin position="1"/>
        <end position="26"/>
    </location>
</feature>
<gene>
    <name evidence="2" type="ORF">E3O06_15830</name>
</gene>
<dbReference type="GO" id="GO:0051301">
    <property type="term" value="P:cell division"/>
    <property type="evidence" value="ECO:0007669"/>
    <property type="project" value="UniProtKB-KW"/>
</dbReference>
<evidence type="ECO:0000313" key="3">
    <source>
        <dbReference type="Proteomes" id="UP000298173"/>
    </source>
</evidence>
<dbReference type="GO" id="GO:0005524">
    <property type="term" value="F:ATP binding"/>
    <property type="evidence" value="ECO:0007669"/>
    <property type="project" value="UniProtKB-KW"/>
</dbReference>
<dbReference type="EMBL" id="SOEY01000031">
    <property type="protein sequence ID" value="TFB69048.1"/>
    <property type="molecule type" value="Genomic_DNA"/>
</dbReference>
<reference evidence="2 3" key="1">
    <citation type="submission" date="2019-03" db="EMBL/GenBank/DDBJ databases">
        <title>Genomics of glacier-inhabiting Cryobacterium strains.</title>
        <authorList>
            <person name="Liu Q."/>
            <person name="Xin Y.-H."/>
        </authorList>
    </citation>
    <scope>NUCLEOTIDE SEQUENCE [LARGE SCALE GENOMIC DNA]</scope>
    <source>
        <strain evidence="2 3">HLT2-23</strain>
    </source>
</reference>
<feature type="region of interest" description="Disordered" evidence="1">
    <location>
        <begin position="1"/>
        <end position="75"/>
    </location>
</feature>
<evidence type="ECO:0000256" key="1">
    <source>
        <dbReference type="SAM" id="MobiDB-lite"/>
    </source>
</evidence>
<keyword evidence="2" id="KW-0132">Cell division</keyword>
<feature type="non-terminal residue" evidence="2">
    <location>
        <position position="1"/>
    </location>
</feature>
<dbReference type="AlphaFoldDB" id="A0A4R8UPG0"/>
<dbReference type="Proteomes" id="UP000298173">
    <property type="component" value="Unassembled WGS sequence"/>
</dbReference>
<proteinExistence type="predicted"/>
<keyword evidence="2" id="KW-0547">Nucleotide-binding</keyword>
<name>A0A4R8UPG0_9MICO</name>
<evidence type="ECO:0000313" key="2">
    <source>
        <dbReference type="EMBL" id="TFB69048.1"/>
    </source>
</evidence>
<organism evidence="2 3">
    <name type="scientific">Cryobacterium glaciale</name>
    <dbReference type="NCBI Taxonomy" id="1259145"/>
    <lineage>
        <taxon>Bacteria</taxon>
        <taxon>Bacillati</taxon>
        <taxon>Actinomycetota</taxon>
        <taxon>Actinomycetes</taxon>
        <taxon>Micrococcales</taxon>
        <taxon>Microbacteriaceae</taxon>
        <taxon>Cryobacterium</taxon>
    </lineage>
</organism>
<feature type="compositionally biased region" description="Polar residues" evidence="1">
    <location>
        <begin position="66"/>
        <end position="75"/>
    </location>
</feature>
<keyword evidence="2" id="KW-0131">Cell cycle</keyword>
<keyword evidence="2" id="KW-0067">ATP-binding</keyword>
<accession>A0A4R8UPG0</accession>
<sequence length="75" mass="7409">TGPVAPAPAASPAAAPAASPIEAAPATPVPPMTRPVLPVAANDDPEQLTLAEKLGLRAPGEKPDQTGEQNVGPTR</sequence>
<comment type="caution">
    <text evidence="2">The sequence shown here is derived from an EMBL/GenBank/DDBJ whole genome shotgun (WGS) entry which is preliminary data.</text>
</comment>
<keyword evidence="3" id="KW-1185">Reference proteome</keyword>